<gene>
    <name evidence="1" type="ORF">PORUE0001_0885</name>
</gene>
<protein>
    <submittedName>
        <fullName evidence="1">Uncharacterized protein</fullName>
    </submittedName>
</protein>
<dbReference type="Proteomes" id="UP000003303">
    <property type="component" value="Unassembled WGS sequence"/>
</dbReference>
<name>C2MDK6_9PORP</name>
<comment type="caution">
    <text evidence="1">The sequence shown here is derived from an EMBL/GenBank/DDBJ whole genome shotgun (WGS) entry which is preliminary data.</text>
</comment>
<sequence>MDTNSTEPSCSLEALRGSEGVCRFFALISFSSNFANNQKRRVMGKCKYCGKKAGFLSSIHKECEELHTQGLIECKEFVETTLFNPAETSTKITDTLEVFRQKNFLSEDEIRQIIQEEAKYHRVNSTVELNRLRELSAANYLTQKILDENLNSYSEGFIKEKCKQYFDRKIELEAVADSLATYRYRNKDFRDILLDSLNTASRRFLEDGVISDEERSLFNNFVGEFGINIGDLPSKYADSNIIKVKQLTFLKDLQNGEKPNFIVDAAPVILTKGEFFVWVYKGVTAYEERTKSEWVGRSGGASIRICKGVYYHVGQSKGHKVSTQYMAAVGTGFLMLTNKNIIFYSRSKSIKVAYKKIIALQPYSDGVEIQRETSQKRLVFSGFDSWFIMNLLSTLEL</sequence>
<keyword evidence="2" id="KW-1185">Reference proteome</keyword>
<reference evidence="1 2" key="1">
    <citation type="submission" date="2009-04" db="EMBL/GenBank/DDBJ databases">
        <authorList>
            <person name="Sebastian Y."/>
            <person name="Madupu R."/>
            <person name="Durkin A.S."/>
            <person name="Torralba M."/>
            <person name="Methe B."/>
            <person name="Sutton G.G."/>
            <person name="Strausberg R.L."/>
            <person name="Nelson K.E."/>
        </authorList>
    </citation>
    <scope>NUCLEOTIDE SEQUENCE [LARGE SCALE GENOMIC DNA]</scope>
    <source>
        <strain evidence="1 2">60-3</strain>
    </source>
</reference>
<evidence type="ECO:0000313" key="2">
    <source>
        <dbReference type="Proteomes" id="UP000003303"/>
    </source>
</evidence>
<accession>C2MDK6</accession>
<dbReference type="AlphaFoldDB" id="C2MDK6"/>
<evidence type="ECO:0000313" key="1">
    <source>
        <dbReference type="EMBL" id="EEK16188.1"/>
    </source>
</evidence>
<dbReference type="eggNOG" id="COG1933">
    <property type="taxonomic scope" value="Bacteria"/>
</dbReference>
<organism evidence="1 2">
    <name type="scientific">Porphyromonas uenonis 60-3</name>
    <dbReference type="NCBI Taxonomy" id="596327"/>
    <lineage>
        <taxon>Bacteria</taxon>
        <taxon>Pseudomonadati</taxon>
        <taxon>Bacteroidota</taxon>
        <taxon>Bacteroidia</taxon>
        <taxon>Bacteroidales</taxon>
        <taxon>Porphyromonadaceae</taxon>
        <taxon>Porphyromonas</taxon>
    </lineage>
</organism>
<dbReference type="EMBL" id="ACLR01000203">
    <property type="protein sequence ID" value="EEK16188.1"/>
    <property type="molecule type" value="Genomic_DNA"/>
</dbReference>
<proteinExistence type="predicted"/>